<feature type="region of interest" description="Disordered" evidence="1">
    <location>
        <begin position="70"/>
        <end position="93"/>
    </location>
</feature>
<keyword evidence="2" id="KW-1185">Reference proteome</keyword>
<sequence>MRIANCPEAKSAAKSDARAVNARRHSLLFLNDWTSLSAPNPSLLRLFVSKMSAFPPACNPAHARAIGERERAPMQQPQTNDRGGSGGKHAQTPNFKLSPRFMLCRCRSQSNGGGVTVDPSPKALLLGPLPSSCPPFGVDVRCLLADALRGLFSSPVASAVAGGCQTRRGGGGGLSNFCFSEGIPRGGTSADGISHAKNARRCLPADGRRE</sequence>
<reference evidence="3" key="1">
    <citation type="submission" date="2022-11" db="UniProtKB">
        <authorList>
            <consortium name="WormBaseParasite"/>
        </authorList>
    </citation>
    <scope>IDENTIFICATION</scope>
</reference>
<dbReference type="Proteomes" id="UP000887572">
    <property type="component" value="Unplaced"/>
</dbReference>
<organism evidence="2 3">
    <name type="scientific">Globodera rostochiensis</name>
    <name type="common">Golden nematode worm</name>
    <name type="synonym">Heterodera rostochiensis</name>
    <dbReference type="NCBI Taxonomy" id="31243"/>
    <lineage>
        <taxon>Eukaryota</taxon>
        <taxon>Metazoa</taxon>
        <taxon>Ecdysozoa</taxon>
        <taxon>Nematoda</taxon>
        <taxon>Chromadorea</taxon>
        <taxon>Rhabditida</taxon>
        <taxon>Tylenchina</taxon>
        <taxon>Tylenchomorpha</taxon>
        <taxon>Tylenchoidea</taxon>
        <taxon>Heteroderidae</taxon>
        <taxon>Heteroderinae</taxon>
        <taxon>Globodera</taxon>
    </lineage>
</organism>
<accession>A0A914HGH0</accession>
<evidence type="ECO:0000256" key="1">
    <source>
        <dbReference type="SAM" id="MobiDB-lite"/>
    </source>
</evidence>
<dbReference type="WBParaSite" id="Gr19_v10_g17145.t1">
    <property type="protein sequence ID" value="Gr19_v10_g17145.t1"/>
    <property type="gene ID" value="Gr19_v10_g17145"/>
</dbReference>
<proteinExistence type="predicted"/>
<evidence type="ECO:0000313" key="3">
    <source>
        <dbReference type="WBParaSite" id="Gr19_v10_g17145.t1"/>
    </source>
</evidence>
<evidence type="ECO:0000313" key="2">
    <source>
        <dbReference type="Proteomes" id="UP000887572"/>
    </source>
</evidence>
<name>A0A914HGH0_GLORO</name>
<dbReference type="AlphaFoldDB" id="A0A914HGH0"/>
<protein>
    <submittedName>
        <fullName evidence="3">Uncharacterized protein</fullName>
    </submittedName>
</protein>